<dbReference type="OrthoDB" id="10450401at2759"/>
<evidence type="ECO:0000313" key="2">
    <source>
        <dbReference type="Proteomes" id="UP000076738"/>
    </source>
</evidence>
<reference evidence="1 2" key="1">
    <citation type="journal article" date="2016" name="Mol. Biol. Evol.">
        <title>Comparative Genomics of Early-Diverging Mushroom-Forming Fungi Provides Insights into the Origins of Lignocellulose Decay Capabilities.</title>
        <authorList>
            <person name="Nagy L.G."/>
            <person name="Riley R."/>
            <person name="Tritt A."/>
            <person name="Adam C."/>
            <person name="Daum C."/>
            <person name="Floudas D."/>
            <person name="Sun H."/>
            <person name="Yadav J.S."/>
            <person name="Pangilinan J."/>
            <person name="Larsson K.H."/>
            <person name="Matsuura K."/>
            <person name="Barry K."/>
            <person name="Labutti K."/>
            <person name="Kuo R."/>
            <person name="Ohm R.A."/>
            <person name="Bhattacharya S.S."/>
            <person name="Shirouzu T."/>
            <person name="Yoshinaga Y."/>
            <person name="Martin F.M."/>
            <person name="Grigoriev I.V."/>
            <person name="Hibbett D.S."/>
        </authorList>
    </citation>
    <scope>NUCLEOTIDE SEQUENCE [LARGE SCALE GENOMIC DNA]</scope>
    <source>
        <strain evidence="1 2">TUFC12733</strain>
    </source>
</reference>
<protein>
    <submittedName>
        <fullName evidence="1">Uncharacterized protein</fullName>
    </submittedName>
</protein>
<name>A0A167GBP7_CALVF</name>
<dbReference type="Proteomes" id="UP000076738">
    <property type="component" value="Unassembled WGS sequence"/>
</dbReference>
<dbReference type="EMBL" id="KV417343">
    <property type="protein sequence ID" value="KZO90385.1"/>
    <property type="molecule type" value="Genomic_DNA"/>
</dbReference>
<sequence>MALQQLKTAIATLGKSGSNKKDKQLAATFSKDLLAAVTKALQATSKKNVDVVMSLMGSEHAPDIYFKIGLPMFKVAAELINEIWKNRIYPCLDKAEGNDKVRQEKDMWEKLLDEGVIAGLQVFNDEHGEKLVRAPFAETLYPPLANILIDDKASLAAVFLRKQVAGLLCDTAAKHTDCKRVLLKPTVLGSARLGEAIADAYSYALLDPLFELVSRIMTAPTDIKMQTKICKDCVRCDKMRRTFGEEACDSFLEVLQNANENGWQPTIKSLIGIMAKQDIKR</sequence>
<gene>
    <name evidence="1" type="ORF">CALVIDRAFT_394780</name>
</gene>
<accession>A0A167GBP7</accession>
<dbReference type="AlphaFoldDB" id="A0A167GBP7"/>
<evidence type="ECO:0000313" key="1">
    <source>
        <dbReference type="EMBL" id="KZO90385.1"/>
    </source>
</evidence>
<organism evidence="1 2">
    <name type="scientific">Calocera viscosa (strain TUFC12733)</name>
    <dbReference type="NCBI Taxonomy" id="1330018"/>
    <lineage>
        <taxon>Eukaryota</taxon>
        <taxon>Fungi</taxon>
        <taxon>Dikarya</taxon>
        <taxon>Basidiomycota</taxon>
        <taxon>Agaricomycotina</taxon>
        <taxon>Dacrymycetes</taxon>
        <taxon>Dacrymycetales</taxon>
        <taxon>Dacrymycetaceae</taxon>
        <taxon>Calocera</taxon>
    </lineage>
</organism>
<dbReference type="STRING" id="1330018.A0A167GBP7"/>
<proteinExistence type="predicted"/>
<keyword evidence="2" id="KW-1185">Reference proteome</keyword>